<evidence type="ECO:0000256" key="1">
    <source>
        <dbReference type="SAM" id="Phobius"/>
    </source>
</evidence>
<feature type="transmembrane region" description="Helical" evidence="1">
    <location>
        <begin position="176"/>
        <end position="194"/>
    </location>
</feature>
<organism evidence="2 3">
    <name type="scientific">Ornithinibacillus halophilus</name>
    <dbReference type="NCBI Taxonomy" id="930117"/>
    <lineage>
        <taxon>Bacteria</taxon>
        <taxon>Bacillati</taxon>
        <taxon>Bacillota</taxon>
        <taxon>Bacilli</taxon>
        <taxon>Bacillales</taxon>
        <taxon>Bacillaceae</taxon>
        <taxon>Ornithinibacillus</taxon>
    </lineage>
</organism>
<dbReference type="InterPro" id="IPR006938">
    <property type="entry name" value="DUF624"/>
</dbReference>
<dbReference type="STRING" id="930117.SAMN05216225_103511"/>
<sequence length="208" mass="24149">MIEGMVWKLYDISNWIMRMMFLNLLWISFSLLGLVLFGFFPATAAMFSVTRKWVLGDKEIPVFKTFWKSYKEGFIQMNIIGSVLTLIGLILYVDLRFFQAADHVLVSFLAFFVIFALFIFFAVLLYIFPMYVHYKFKTFEYIKKSLVIVIGKPLNAIMMIVGSYLLYVVISMMPVLLLFASGSLASFVLMWIAMRSFPRYEIKVSGAQ</sequence>
<dbReference type="EMBL" id="FQVW01000035">
    <property type="protein sequence ID" value="SHG46950.1"/>
    <property type="molecule type" value="Genomic_DNA"/>
</dbReference>
<dbReference type="Proteomes" id="UP000183988">
    <property type="component" value="Unassembled WGS sequence"/>
</dbReference>
<keyword evidence="1" id="KW-0472">Membrane</keyword>
<evidence type="ECO:0000313" key="3">
    <source>
        <dbReference type="Proteomes" id="UP000183988"/>
    </source>
</evidence>
<gene>
    <name evidence="2" type="ORF">SAMN05216225_103511</name>
</gene>
<feature type="transmembrane region" description="Helical" evidence="1">
    <location>
        <begin position="105"/>
        <end position="128"/>
    </location>
</feature>
<feature type="transmembrane region" description="Helical" evidence="1">
    <location>
        <begin position="149"/>
        <end position="170"/>
    </location>
</feature>
<dbReference type="AlphaFoldDB" id="A0A1M5K2Z6"/>
<evidence type="ECO:0000313" key="2">
    <source>
        <dbReference type="EMBL" id="SHG46950.1"/>
    </source>
</evidence>
<keyword evidence="1" id="KW-0812">Transmembrane</keyword>
<protein>
    <submittedName>
        <fullName evidence="2">Uncharacterized membrane protein YesL</fullName>
    </submittedName>
</protein>
<proteinExistence type="predicted"/>
<keyword evidence="1" id="KW-1133">Transmembrane helix</keyword>
<dbReference type="RefSeq" id="WP_072891299.1">
    <property type="nucleotide sequence ID" value="NZ_FQVW01000035.1"/>
</dbReference>
<accession>A0A1M5K2Z6</accession>
<reference evidence="2 3" key="1">
    <citation type="submission" date="2016-11" db="EMBL/GenBank/DDBJ databases">
        <authorList>
            <person name="Jaros S."/>
            <person name="Januszkiewicz K."/>
            <person name="Wedrychowicz H."/>
        </authorList>
    </citation>
    <scope>NUCLEOTIDE SEQUENCE [LARGE SCALE GENOMIC DNA]</scope>
    <source>
        <strain evidence="2 3">IBRC-M 10683</strain>
    </source>
</reference>
<dbReference type="Pfam" id="PF04854">
    <property type="entry name" value="DUF624"/>
    <property type="match status" value="1"/>
</dbReference>
<feature type="transmembrane region" description="Helical" evidence="1">
    <location>
        <begin position="74"/>
        <end position="93"/>
    </location>
</feature>
<keyword evidence="3" id="KW-1185">Reference proteome</keyword>
<feature type="transmembrane region" description="Helical" evidence="1">
    <location>
        <begin position="20"/>
        <end position="42"/>
    </location>
</feature>
<name>A0A1M5K2Z6_9BACI</name>
<dbReference type="OrthoDB" id="2182676at2"/>